<gene>
    <name evidence="2" type="ORF">Purlil1_3172</name>
</gene>
<reference evidence="2 3" key="1">
    <citation type="journal article" date="2024" name="Microbiol. Resour. Announc.">
        <title>Genome annotations for the ascomycete fungi Trichoderma harzianum, Trichoderma aggressivum, and Purpureocillium lilacinum.</title>
        <authorList>
            <person name="Beijen E.P.W."/>
            <person name="Ohm R.A."/>
        </authorList>
    </citation>
    <scope>NUCLEOTIDE SEQUENCE [LARGE SCALE GENOMIC DNA]</scope>
    <source>
        <strain evidence="2 3">CBS 150709</strain>
    </source>
</reference>
<feature type="compositionally biased region" description="Basic and acidic residues" evidence="1">
    <location>
        <begin position="79"/>
        <end position="92"/>
    </location>
</feature>
<feature type="compositionally biased region" description="Basic and acidic residues" evidence="1">
    <location>
        <begin position="104"/>
        <end position="124"/>
    </location>
</feature>
<proteinExistence type="predicted"/>
<feature type="compositionally biased region" description="Low complexity" evidence="1">
    <location>
        <begin position="339"/>
        <end position="348"/>
    </location>
</feature>
<evidence type="ECO:0000313" key="2">
    <source>
        <dbReference type="EMBL" id="KAK4092551.1"/>
    </source>
</evidence>
<comment type="caution">
    <text evidence="2">The sequence shown here is derived from an EMBL/GenBank/DDBJ whole genome shotgun (WGS) entry which is preliminary data.</text>
</comment>
<accession>A0ABR0C9C4</accession>
<dbReference type="Proteomes" id="UP001287286">
    <property type="component" value="Unassembled WGS sequence"/>
</dbReference>
<protein>
    <submittedName>
        <fullName evidence="2">Uncharacterized protein</fullName>
    </submittedName>
</protein>
<feature type="region of interest" description="Disordered" evidence="1">
    <location>
        <begin position="192"/>
        <end position="377"/>
    </location>
</feature>
<keyword evidence="3" id="KW-1185">Reference proteome</keyword>
<name>A0ABR0C9C4_PURLI</name>
<feature type="compositionally biased region" description="Basic residues" evidence="1">
    <location>
        <begin position="357"/>
        <end position="377"/>
    </location>
</feature>
<dbReference type="EMBL" id="JAWRVI010000008">
    <property type="protein sequence ID" value="KAK4092551.1"/>
    <property type="molecule type" value="Genomic_DNA"/>
</dbReference>
<feature type="compositionally biased region" description="Basic and acidic residues" evidence="1">
    <location>
        <begin position="1"/>
        <end position="15"/>
    </location>
</feature>
<feature type="region of interest" description="Disordered" evidence="1">
    <location>
        <begin position="551"/>
        <end position="578"/>
    </location>
</feature>
<feature type="region of interest" description="Disordered" evidence="1">
    <location>
        <begin position="453"/>
        <end position="500"/>
    </location>
</feature>
<feature type="compositionally biased region" description="Basic residues" evidence="1">
    <location>
        <begin position="265"/>
        <end position="274"/>
    </location>
</feature>
<feature type="compositionally biased region" description="Pro residues" evidence="1">
    <location>
        <begin position="465"/>
        <end position="478"/>
    </location>
</feature>
<feature type="compositionally biased region" description="Low complexity" evidence="1">
    <location>
        <begin position="216"/>
        <end position="229"/>
    </location>
</feature>
<feature type="region of interest" description="Disordered" evidence="1">
    <location>
        <begin position="64"/>
        <end position="140"/>
    </location>
</feature>
<organism evidence="2 3">
    <name type="scientific">Purpureocillium lilacinum</name>
    <name type="common">Paecilomyces lilacinus</name>
    <dbReference type="NCBI Taxonomy" id="33203"/>
    <lineage>
        <taxon>Eukaryota</taxon>
        <taxon>Fungi</taxon>
        <taxon>Dikarya</taxon>
        <taxon>Ascomycota</taxon>
        <taxon>Pezizomycotina</taxon>
        <taxon>Sordariomycetes</taxon>
        <taxon>Hypocreomycetidae</taxon>
        <taxon>Hypocreales</taxon>
        <taxon>Ophiocordycipitaceae</taxon>
        <taxon>Purpureocillium</taxon>
    </lineage>
</organism>
<feature type="region of interest" description="Disordered" evidence="1">
    <location>
        <begin position="1"/>
        <end position="22"/>
    </location>
</feature>
<evidence type="ECO:0000313" key="3">
    <source>
        <dbReference type="Proteomes" id="UP001287286"/>
    </source>
</evidence>
<evidence type="ECO:0000256" key="1">
    <source>
        <dbReference type="SAM" id="MobiDB-lite"/>
    </source>
</evidence>
<sequence length="777" mass="83470">MNCTRDGGRQMRRGEASANVGGGLVLAVSRDVRRGEAAMQRFAVPLSRHAAGASAIADSLCAADRPSRRRRASLVRGGDGGKGRRAGAEKKRLPCSGGGSGGEVRQDGEERQQEEQAEKEEPRLTTKRSQLWNGGGCGDSCRRERKRAAVSAVQDDEAKAADGRGAGVAMMGNTVAVEGALATRGGALRRGGPLGVARPAPSLQLQGSRAPGLFEAPGRAAAGAATTGKGAAGDEESPGASGGCPDARSSDDVSGPTAWRLPKYPPRRIRRRRYIQPWRRLPPSNGSMPPGSRRRSRTGTQHQHQQPRAPAKNMAGRQGGSFQPGIQPLHGSLPPCPSLPSCSSGSSSKQQAPGTLLKHRHRNLPSRRPGSRMRHDARRGEARRCHAMHRGPPSTHHLVGAMERTGRAPFFLVRRVQAGFVVTLSKDLTVTAPLPRRNNAALLLNVRARPLARRRARCPSVSHPIRPPPSSPPPPPSHPKAQPHPSIQTPSHTVHPNRGPASASGVCLFLPSFLLWRFRRTVPGPDRIARGKDTQYLLNCDVAGARPPSKAAWLSSAESRRLDGQRAPTRPVPRSADPRMAASATFFEKLSVANVLGCPLQRWSDDGDDVVLARRSSTVHCYIPVLSQGPTPYEIHTYSIFGSSSRYQDGRCLASPRTSAQLLAAPAPLGVPLCRHSIRSHQLSLPRTELAWSDANHTTTFHAQLSLPTLSRRVPPRVPPSRVPEGDLAAIFLWQQRAPQGFHPPTGRDGRGLLIKPLAHQTLRGTSSSARYLDDTS</sequence>